<evidence type="ECO:0000259" key="2">
    <source>
        <dbReference type="Pfam" id="PF12146"/>
    </source>
</evidence>
<gene>
    <name evidence="3" type="ORF">FD16_GL000142</name>
</gene>
<dbReference type="InterPro" id="IPR029058">
    <property type="entry name" value="AB_hydrolase_fold"/>
</dbReference>
<dbReference type="STRING" id="1423807.FD16_GL000142"/>
<protein>
    <submittedName>
        <fullName evidence="3">Esterase lipase</fullName>
    </submittedName>
</protein>
<feature type="active site" description="Charge relay system" evidence="1">
    <location>
        <position position="194"/>
    </location>
</feature>
<dbReference type="EMBL" id="AZGF01000001">
    <property type="protein sequence ID" value="KRM13573.1"/>
    <property type="molecule type" value="Genomic_DNA"/>
</dbReference>
<dbReference type="Gene3D" id="3.40.50.1820">
    <property type="entry name" value="alpha/beta hydrolase"/>
    <property type="match status" value="1"/>
</dbReference>
<dbReference type="PANTHER" id="PTHR46623">
    <property type="entry name" value="CARBOXYMETHYLENEBUTENOLIDASE-RELATED"/>
    <property type="match status" value="1"/>
</dbReference>
<dbReference type="InterPro" id="IPR012354">
    <property type="entry name" value="Esterase_lipase"/>
</dbReference>
<dbReference type="AlphaFoldDB" id="A0A0R1W7X8"/>
<dbReference type="PATRIC" id="fig|1423807.3.peg.143"/>
<evidence type="ECO:0000313" key="4">
    <source>
        <dbReference type="Proteomes" id="UP000051820"/>
    </source>
</evidence>
<dbReference type="Pfam" id="PF12146">
    <property type="entry name" value="Hydrolase_4"/>
    <property type="match status" value="1"/>
</dbReference>
<dbReference type="OrthoDB" id="9800213at2"/>
<feature type="domain" description="Serine aminopeptidase S33" evidence="2">
    <location>
        <begin position="15"/>
        <end position="228"/>
    </location>
</feature>
<name>A0A0R1W7X8_9LACO</name>
<reference evidence="3 4" key="1">
    <citation type="journal article" date="2015" name="Genome Announc.">
        <title>Expanding the biotechnology potential of lactobacilli through comparative genomics of 213 strains and associated genera.</title>
        <authorList>
            <person name="Sun Z."/>
            <person name="Harris H.M."/>
            <person name="McCann A."/>
            <person name="Guo C."/>
            <person name="Argimon S."/>
            <person name="Zhang W."/>
            <person name="Yang X."/>
            <person name="Jeffery I.B."/>
            <person name="Cooney J.C."/>
            <person name="Kagawa T.F."/>
            <person name="Liu W."/>
            <person name="Song Y."/>
            <person name="Salvetti E."/>
            <person name="Wrobel A."/>
            <person name="Rasinkangas P."/>
            <person name="Parkhill J."/>
            <person name="Rea M.C."/>
            <person name="O'Sullivan O."/>
            <person name="Ritari J."/>
            <person name="Douillard F.P."/>
            <person name="Paul Ross R."/>
            <person name="Yang R."/>
            <person name="Briner A.E."/>
            <person name="Felis G.E."/>
            <person name="de Vos W.M."/>
            <person name="Barrangou R."/>
            <person name="Klaenhammer T.R."/>
            <person name="Caufield P.W."/>
            <person name="Cui Y."/>
            <person name="Zhang H."/>
            <person name="O'Toole P.W."/>
        </authorList>
    </citation>
    <scope>NUCLEOTIDE SEQUENCE [LARGE SCALE GENOMIC DNA]</scope>
    <source>
        <strain evidence="3 4">DSM 5007</strain>
    </source>
</reference>
<evidence type="ECO:0000256" key="1">
    <source>
        <dbReference type="PIRSR" id="PIRSR017388-1"/>
    </source>
</evidence>
<dbReference type="SUPFAM" id="SSF53474">
    <property type="entry name" value="alpha/beta-Hydrolases"/>
    <property type="match status" value="1"/>
</dbReference>
<dbReference type="eggNOG" id="COG1647">
    <property type="taxonomic scope" value="Bacteria"/>
</dbReference>
<accession>A0A0R1W7X8</accession>
<dbReference type="InterPro" id="IPR051049">
    <property type="entry name" value="Dienelactone_hydrolase-like"/>
</dbReference>
<dbReference type="GO" id="GO:0052689">
    <property type="term" value="F:carboxylic ester hydrolase activity"/>
    <property type="evidence" value="ECO:0007669"/>
    <property type="project" value="InterPro"/>
</dbReference>
<dbReference type="RefSeq" id="WP_010622896.1">
    <property type="nucleotide sequence ID" value="NZ_AZGF01000001.1"/>
</dbReference>
<proteinExistence type="predicted"/>
<dbReference type="PANTHER" id="PTHR46623:SF6">
    <property type="entry name" value="ALPHA_BETA-HYDROLASES SUPERFAMILY PROTEIN"/>
    <property type="match status" value="1"/>
</dbReference>
<feature type="active site" description="Charge relay system" evidence="1">
    <location>
        <position position="226"/>
    </location>
</feature>
<organism evidence="3 4">
    <name type="scientific">Paucilactobacillus suebicus DSM 5007 = KCTC 3549</name>
    <dbReference type="NCBI Taxonomy" id="1423807"/>
    <lineage>
        <taxon>Bacteria</taxon>
        <taxon>Bacillati</taxon>
        <taxon>Bacillota</taxon>
        <taxon>Bacilli</taxon>
        <taxon>Lactobacillales</taxon>
        <taxon>Lactobacillaceae</taxon>
        <taxon>Paucilactobacillus</taxon>
    </lineage>
</organism>
<sequence length="249" mass="27902">MQRQPEPFLFEKGPQAVVLLHAFAGSSNDVRMLGRCLQRNGYTVCGPIFTGHATGEPKDILTQGSPTQWLQDARNAVDQLRQAGHEQIAVFGLSLGGIFATRLLEEDSKLAGGGVFSSPVVSDHDTNVPKMFPKMAAHTYRDQHFDQDQVDQSVKWIKQRLPIQLGKINQFSSRVRRELSQISKPFFIAQGGQDEMISSQSGARLEKMLTSYGKKVDYYFYENASHVLTVNSAHHQLETDVLKYLTTIF</sequence>
<feature type="active site" description="Nucleophile" evidence="1">
    <location>
        <position position="94"/>
    </location>
</feature>
<dbReference type="InterPro" id="IPR022742">
    <property type="entry name" value="Hydrolase_4"/>
</dbReference>
<evidence type="ECO:0000313" key="3">
    <source>
        <dbReference type="EMBL" id="KRM13573.1"/>
    </source>
</evidence>
<comment type="caution">
    <text evidence="3">The sequence shown here is derived from an EMBL/GenBank/DDBJ whole genome shotgun (WGS) entry which is preliminary data.</text>
</comment>
<keyword evidence="4" id="KW-1185">Reference proteome</keyword>
<dbReference type="Proteomes" id="UP000051820">
    <property type="component" value="Unassembled WGS sequence"/>
</dbReference>
<dbReference type="PIRSF" id="PIRSF017388">
    <property type="entry name" value="Esterase_lipase"/>
    <property type="match status" value="1"/>
</dbReference>